<keyword evidence="7" id="KW-0378">Hydrolase</keyword>
<dbReference type="AlphaFoldDB" id="A0A918RQ51"/>
<comment type="catalytic activity">
    <reaction evidence="1 7">
        <text>6-phospho-D-glucono-1,5-lactone + H2O = 6-phospho-D-gluconate + H(+)</text>
        <dbReference type="Rhea" id="RHEA:12556"/>
        <dbReference type="ChEBI" id="CHEBI:15377"/>
        <dbReference type="ChEBI" id="CHEBI:15378"/>
        <dbReference type="ChEBI" id="CHEBI:57955"/>
        <dbReference type="ChEBI" id="CHEBI:58759"/>
        <dbReference type="EC" id="3.1.1.31"/>
    </reaction>
</comment>
<reference evidence="9" key="1">
    <citation type="journal article" date="2014" name="Int. J. Syst. Evol. Microbiol.">
        <title>Complete genome sequence of Corynebacterium casei LMG S-19264T (=DSM 44701T), isolated from a smear-ripened cheese.</title>
        <authorList>
            <consortium name="US DOE Joint Genome Institute (JGI-PGF)"/>
            <person name="Walter F."/>
            <person name="Albersmeier A."/>
            <person name="Kalinowski J."/>
            <person name="Ruckert C."/>
        </authorList>
    </citation>
    <scope>NUCLEOTIDE SEQUENCE</scope>
    <source>
        <strain evidence="9">KCTC 12711</strain>
    </source>
</reference>
<dbReference type="SUPFAM" id="SSF100950">
    <property type="entry name" value="NagB/RpiA/CoA transferase-like"/>
    <property type="match status" value="1"/>
</dbReference>
<accession>A0A918RQ51</accession>
<dbReference type="EMBL" id="BMXA01000002">
    <property type="protein sequence ID" value="GHA05062.1"/>
    <property type="molecule type" value="Genomic_DNA"/>
</dbReference>
<dbReference type="InterPro" id="IPR005900">
    <property type="entry name" value="6-phosphogluconolactonase_DevB"/>
</dbReference>
<name>A0A918RQ51_9GAMM</name>
<evidence type="ECO:0000256" key="6">
    <source>
        <dbReference type="ARBA" id="ARBA00020337"/>
    </source>
</evidence>
<dbReference type="CDD" id="cd01400">
    <property type="entry name" value="6PGL"/>
    <property type="match status" value="1"/>
</dbReference>
<evidence type="ECO:0000256" key="5">
    <source>
        <dbReference type="ARBA" id="ARBA00013198"/>
    </source>
</evidence>
<dbReference type="InterPro" id="IPR037171">
    <property type="entry name" value="NagB/RpiA_transferase-like"/>
</dbReference>
<organism evidence="9 10">
    <name type="scientific">Arenicella chitinivorans</name>
    <dbReference type="NCBI Taxonomy" id="1329800"/>
    <lineage>
        <taxon>Bacteria</taxon>
        <taxon>Pseudomonadati</taxon>
        <taxon>Pseudomonadota</taxon>
        <taxon>Gammaproteobacteria</taxon>
        <taxon>Arenicellales</taxon>
        <taxon>Arenicellaceae</taxon>
        <taxon>Arenicella</taxon>
    </lineage>
</organism>
<gene>
    <name evidence="7 9" type="primary">pgl</name>
    <name evidence="9" type="ORF">GCM10008090_13280</name>
</gene>
<evidence type="ECO:0000256" key="2">
    <source>
        <dbReference type="ARBA" id="ARBA00002681"/>
    </source>
</evidence>
<dbReference type="Gene3D" id="3.40.50.1360">
    <property type="match status" value="1"/>
</dbReference>
<evidence type="ECO:0000256" key="3">
    <source>
        <dbReference type="ARBA" id="ARBA00004961"/>
    </source>
</evidence>
<reference evidence="9" key="2">
    <citation type="submission" date="2020-09" db="EMBL/GenBank/DDBJ databases">
        <authorList>
            <person name="Sun Q."/>
            <person name="Kim S."/>
        </authorList>
    </citation>
    <scope>NUCLEOTIDE SEQUENCE</scope>
    <source>
        <strain evidence="9">KCTC 12711</strain>
    </source>
</reference>
<dbReference type="Pfam" id="PF01182">
    <property type="entry name" value="Glucosamine_iso"/>
    <property type="match status" value="1"/>
</dbReference>
<comment type="function">
    <text evidence="2 7">Hydrolysis of 6-phosphogluconolactone to 6-phosphogluconate.</text>
</comment>
<evidence type="ECO:0000259" key="8">
    <source>
        <dbReference type="Pfam" id="PF01182"/>
    </source>
</evidence>
<keyword evidence="10" id="KW-1185">Reference proteome</keyword>
<dbReference type="GO" id="GO:0006098">
    <property type="term" value="P:pentose-phosphate shunt"/>
    <property type="evidence" value="ECO:0007669"/>
    <property type="project" value="InterPro"/>
</dbReference>
<comment type="pathway">
    <text evidence="3 7">Carbohydrate degradation; pentose phosphate pathway; D-ribulose 5-phosphate from D-glucose 6-phosphate (oxidative stage): step 2/3.</text>
</comment>
<comment type="similarity">
    <text evidence="4 7">Belongs to the glucosamine/galactosamine-6-phosphate isomerase family. 6-phosphogluconolactonase subfamily.</text>
</comment>
<evidence type="ECO:0000256" key="7">
    <source>
        <dbReference type="RuleBase" id="RU365095"/>
    </source>
</evidence>
<dbReference type="EC" id="3.1.1.31" evidence="5 7"/>
<evidence type="ECO:0000313" key="9">
    <source>
        <dbReference type="EMBL" id="GHA05062.1"/>
    </source>
</evidence>
<dbReference type="Proteomes" id="UP000614811">
    <property type="component" value="Unassembled WGS sequence"/>
</dbReference>
<proteinExistence type="inferred from homology"/>
<evidence type="ECO:0000256" key="1">
    <source>
        <dbReference type="ARBA" id="ARBA00000832"/>
    </source>
</evidence>
<sequence>MVAKMDANFDWHQGSDADSLADNLAGELVVKLSEAIARNGIAVMALSGGSTPKPLFKALADHDVDWSKVVITLVDERWVPETHELSNAAFMHRYLLDALPDSVRFVPLYQPAQSVVASYSAVLGNYCVATSSSMDAPRPFDIVILGMGGDGHTASFFPDADNVAELVDPASSSLLLTCESPTTQVPRITWSLPALLNTQFLALHFTGAEKRRVFEQACAGTDATELPIRSAIFQQQIPLQVYYAD</sequence>
<comment type="caution">
    <text evidence="9">The sequence shown here is derived from an EMBL/GenBank/DDBJ whole genome shotgun (WGS) entry which is preliminary data.</text>
</comment>
<dbReference type="InterPro" id="IPR039104">
    <property type="entry name" value="6PGL"/>
</dbReference>
<dbReference type="PANTHER" id="PTHR11054">
    <property type="entry name" value="6-PHOSPHOGLUCONOLACTONASE"/>
    <property type="match status" value="1"/>
</dbReference>
<protein>
    <recommendedName>
        <fullName evidence="6 7">6-phosphogluconolactonase</fullName>
        <shortName evidence="7">6PGL</shortName>
        <ecNumber evidence="5 7">3.1.1.31</ecNumber>
    </recommendedName>
</protein>
<dbReference type="PANTHER" id="PTHR11054:SF0">
    <property type="entry name" value="6-PHOSPHOGLUCONOLACTONASE"/>
    <property type="match status" value="1"/>
</dbReference>
<dbReference type="InterPro" id="IPR006148">
    <property type="entry name" value="Glc/Gal-6P_isomerase"/>
</dbReference>
<evidence type="ECO:0000313" key="10">
    <source>
        <dbReference type="Proteomes" id="UP000614811"/>
    </source>
</evidence>
<dbReference type="GO" id="GO:0005975">
    <property type="term" value="P:carbohydrate metabolic process"/>
    <property type="evidence" value="ECO:0007669"/>
    <property type="project" value="UniProtKB-UniRule"/>
</dbReference>
<dbReference type="GO" id="GO:0017057">
    <property type="term" value="F:6-phosphogluconolactonase activity"/>
    <property type="evidence" value="ECO:0007669"/>
    <property type="project" value="UniProtKB-UniRule"/>
</dbReference>
<evidence type="ECO:0000256" key="4">
    <source>
        <dbReference type="ARBA" id="ARBA00010662"/>
    </source>
</evidence>
<dbReference type="NCBIfam" id="TIGR01198">
    <property type="entry name" value="pgl"/>
    <property type="match status" value="1"/>
</dbReference>
<feature type="domain" description="Glucosamine/galactosamine-6-phosphate isomerase" evidence="8">
    <location>
        <begin position="16"/>
        <end position="231"/>
    </location>
</feature>